<dbReference type="Proteomes" id="UP000560658">
    <property type="component" value="Unassembled WGS sequence"/>
</dbReference>
<organism evidence="2 3">
    <name type="scientific">Bacteroides reticulotermitis</name>
    <dbReference type="NCBI Taxonomy" id="1133319"/>
    <lineage>
        <taxon>Bacteria</taxon>
        <taxon>Pseudomonadati</taxon>
        <taxon>Bacteroidota</taxon>
        <taxon>Bacteroidia</taxon>
        <taxon>Bacteroidales</taxon>
        <taxon>Bacteroidaceae</taxon>
        <taxon>Bacteroides</taxon>
    </lineage>
</organism>
<dbReference type="AlphaFoldDB" id="A0A840D8Z2"/>
<feature type="coiled-coil region" evidence="1">
    <location>
        <begin position="2"/>
        <end position="53"/>
    </location>
</feature>
<comment type="caution">
    <text evidence="2">The sequence shown here is derived from an EMBL/GenBank/DDBJ whole genome shotgun (WGS) entry which is preliminary data.</text>
</comment>
<sequence length="136" mass="16769">MSEEIRLVKERLQRKKKQLRKQQKRAEEIKITVENTESEIEQLKYVLDKLYQMQKTHRQPKVISNNRIFDFFKLINQMYEMLQHRLRVRFKYKLVCHVLFARYRFQSRSKTPGREFLSFATVVAYFKRERGMVGVY</sequence>
<dbReference type="RefSeq" id="WP_044165429.1">
    <property type="nucleotide sequence ID" value="NZ_JACIER010000010.1"/>
</dbReference>
<evidence type="ECO:0000313" key="2">
    <source>
        <dbReference type="EMBL" id="MBB4044882.1"/>
    </source>
</evidence>
<accession>A0A840D8Z2</accession>
<proteinExistence type="predicted"/>
<evidence type="ECO:0000313" key="3">
    <source>
        <dbReference type="Proteomes" id="UP000560658"/>
    </source>
</evidence>
<evidence type="ECO:0000256" key="1">
    <source>
        <dbReference type="SAM" id="Coils"/>
    </source>
</evidence>
<protein>
    <submittedName>
        <fullName evidence="2">tRNA U34 5-carboxymethylaminomethyl modifying GTPase MnmE/TrmE</fullName>
    </submittedName>
</protein>
<keyword evidence="1" id="KW-0175">Coiled coil</keyword>
<keyword evidence="3" id="KW-1185">Reference proteome</keyword>
<name>A0A840D8Z2_9BACE</name>
<reference evidence="2" key="1">
    <citation type="submission" date="2020-08" db="EMBL/GenBank/DDBJ databases">
        <title>Genomic Encyclopedia of Type Strains, Phase IV (KMG-IV): sequencing the most valuable type-strain genomes for metagenomic binning, comparative biology and taxonomic classification.</title>
        <authorList>
            <person name="Goeker M."/>
        </authorList>
    </citation>
    <scope>NUCLEOTIDE SEQUENCE [LARGE SCALE GENOMIC DNA]</scope>
    <source>
        <strain evidence="2">DSM 105720</strain>
    </source>
</reference>
<dbReference type="EMBL" id="JACIER010000010">
    <property type="protein sequence ID" value="MBB4044882.1"/>
    <property type="molecule type" value="Genomic_DNA"/>
</dbReference>
<gene>
    <name evidence="2" type="ORF">GGR06_002680</name>
</gene>